<feature type="compositionally biased region" description="Pro residues" evidence="1">
    <location>
        <begin position="138"/>
        <end position="148"/>
    </location>
</feature>
<sequence>MIKSALTAFTEAYEKCLNSCPEVVMEDAQYFSPAIPNFTDNAVVGTWPHEPLLEVESSMEVEPESYWYGRWEEGCMDVEMVDLTGFCENLLPVNDFEMSCSLDLKEIKATWIPTDIYMVDIWQDDSDHVLTGRGGPHQPVPPVNPSAPSPHHAQPIKDTSAPLTLGLPSPASLKYGLPEPLTRRDSLNGHPLALNHRPFISNTLRYPSALHEPADLRTAYLDDHNLLKRWLCLLCQPVFWPVVTIRHSLHRRPTLNDSPLFNHHTPHPTAHDPRYWSFLGRRENLDWVASLAALSFAKPQNTLQGSKVVLASWLYSPQFTVLRFFSVLSSTFKLVTMKTFKETKDDTPTLSATKKLI</sequence>
<dbReference type="EMBL" id="LAVV01007713">
    <property type="protein sequence ID" value="KNZ55019.1"/>
    <property type="molecule type" value="Genomic_DNA"/>
</dbReference>
<dbReference type="Proteomes" id="UP000037035">
    <property type="component" value="Unassembled WGS sequence"/>
</dbReference>
<organism evidence="2 3">
    <name type="scientific">Puccinia sorghi</name>
    <dbReference type="NCBI Taxonomy" id="27349"/>
    <lineage>
        <taxon>Eukaryota</taxon>
        <taxon>Fungi</taxon>
        <taxon>Dikarya</taxon>
        <taxon>Basidiomycota</taxon>
        <taxon>Pucciniomycotina</taxon>
        <taxon>Pucciniomycetes</taxon>
        <taxon>Pucciniales</taxon>
        <taxon>Pucciniaceae</taxon>
        <taxon>Puccinia</taxon>
    </lineage>
</organism>
<evidence type="ECO:0000313" key="2">
    <source>
        <dbReference type="EMBL" id="KNZ55019.1"/>
    </source>
</evidence>
<name>A0A0L6V2M1_9BASI</name>
<dbReference type="OrthoDB" id="2506735at2759"/>
<proteinExistence type="predicted"/>
<feature type="region of interest" description="Disordered" evidence="1">
    <location>
        <begin position="128"/>
        <end position="161"/>
    </location>
</feature>
<evidence type="ECO:0000313" key="3">
    <source>
        <dbReference type="Proteomes" id="UP000037035"/>
    </source>
</evidence>
<protein>
    <submittedName>
        <fullName evidence="2">Uncharacterized protein</fullName>
    </submittedName>
</protein>
<comment type="caution">
    <text evidence="2">The sequence shown here is derived from an EMBL/GenBank/DDBJ whole genome shotgun (WGS) entry which is preliminary data.</text>
</comment>
<accession>A0A0L6V2M1</accession>
<dbReference type="VEuPathDB" id="FungiDB:VP01_2790g5"/>
<evidence type="ECO:0000256" key="1">
    <source>
        <dbReference type="SAM" id="MobiDB-lite"/>
    </source>
</evidence>
<dbReference type="AlphaFoldDB" id="A0A0L6V2M1"/>
<keyword evidence="3" id="KW-1185">Reference proteome</keyword>
<reference evidence="2 3" key="1">
    <citation type="submission" date="2015-08" db="EMBL/GenBank/DDBJ databases">
        <title>Next Generation Sequencing and Analysis of the Genome of Puccinia sorghi L Schw, the Causal Agent of Maize Common Rust.</title>
        <authorList>
            <person name="Rochi L."/>
            <person name="Burguener G."/>
            <person name="Darino M."/>
            <person name="Turjanski A."/>
            <person name="Kreff E."/>
            <person name="Dieguez M.J."/>
            <person name="Sacco F."/>
        </authorList>
    </citation>
    <scope>NUCLEOTIDE SEQUENCE [LARGE SCALE GENOMIC DNA]</scope>
    <source>
        <strain evidence="2 3">RO10H11247</strain>
    </source>
</reference>
<gene>
    <name evidence="2" type="ORF">VP01_2790g5</name>
</gene>